<evidence type="ECO:0000259" key="2">
    <source>
        <dbReference type="PROSITE" id="PS00028"/>
    </source>
</evidence>
<dbReference type="EMBL" id="CAUWAG010000008">
    <property type="protein sequence ID" value="CAJ2506348.1"/>
    <property type="molecule type" value="Genomic_DNA"/>
</dbReference>
<accession>A0AAI8YIY9</accession>
<proteinExistence type="predicted"/>
<dbReference type="AlphaFoldDB" id="A0AAI8YIY9"/>
<feature type="compositionally biased region" description="Basic residues" evidence="1">
    <location>
        <begin position="257"/>
        <end position="266"/>
    </location>
</feature>
<feature type="region of interest" description="Disordered" evidence="1">
    <location>
        <begin position="1"/>
        <end position="36"/>
    </location>
</feature>
<dbReference type="PANTHER" id="PTHR21354">
    <property type="entry name" value="ZINC FINGER PROTEIN 511"/>
    <property type="match status" value="1"/>
</dbReference>
<feature type="compositionally biased region" description="Low complexity" evidence="1">
    <location>
        <begin position="175"/>
        <end position="185"/>
    </location>
</feature>
<evidence type="ECO:0000256" key="1">
    <source>
        <dbReference type="SAM" id="MobiDB-lite"/>
    </source>
</evidence>
<dbReference type="InterPro" id="IPR013087">
    <property type="entry name" value="Znf_C2H2_type"/>
</dbReference>
<feature type="region of interest" description="Disordered" evidence="1">
    <location>
        <begin position="168"/>
        <end position="266"/>
    </location>
</feature>
<comment type="caution">
    <text evidence="3">The sequence shown here is derived from an EMBL/GenBank/DDBJ whole genome shotgun (WGS) entry which is preliminary data.</text>
</comment>
<reference evidence="3" key="1">
    <citation type="submission" date="2023-10" db="EMBL/GenBank/DDBJ databases">
        <authorList>
            <person name="Hackl T."/>
        </authorList>
    </citation>
    <scope>NUCLEOTIDE SEQUENCE</scope>
</reference>
<organism evidence="3 4">
    <name type="scientific">Anthostomella pinea</name>
    <dbReference type="NCBI Taxonomy" id="933095"/>
    <lineage>
        <taxon>Eukaryota</taxon>
        <taxon>Fungi</taxon>
        <taxon>Dikarya</taxon>
        <taxon>Ascomycota</taxon>
        <taxon>Pezizomycotina</taxon>
        <taxon>Sordariomycetes</taxon>
        <taxon>Xylariomycetidae</taxon>
        <taxon>Xylariales</taxon>
        <taxon>Xylariaceae</taxon>
        <taxon>Anthostomella</taxon>
    </lineage>
</organism>
<evidence type="ECO:0000313" key="4">
    <source>
        <dbReference type="Proteomes" id="UP001295740"/>
    </source>
</evidence>
<name>A0AAI8YIY9_9PEZI</name>
<dbReference type="PANTHER" id="PTHR21354:SF0">
    <property type="entry name" value="ZINC FINGER PROTEIN 511"/>
    <property type="match status" value="1"/>
</dbReference>
<sequence length="266" mass="29678">MKRSREPEEESPEPALGSSDGVDSQEAELPASKITGLDDSAIDSSADIAMRCSLPPHREVVSFPTYEEYETHYSQAHTNRCVQCKKNFPSEHLLNVHFEDCHDAFAAVKREKGEHTYSCFVEACDRKCRTPYKRRNHLIDKHMYPKNYFFAVTKDGIDGRQCLLVNGGHHRRKSSTATTASGAKAASRRQSLRQTESTKAGTDEPNDTARQNVVKQDSRDTSEEAPQPEVPDIQMEDLAGAMSSLRFVPPSVTFGRGRGKAGFAKR</sequence>
<protein>
    <submittedName>
        <fullName evidence="3">Uu.00g004780.m01.CDS01</fullName>
    </submittedName>
</protein>
<gene>
    <name evidence="3" type="ORF">KHLLAP_LOCUS6816</name>
</gene>
<keyword evidence="4" id="KW-1185">Reference proteome</keyword>
<feature type="domain" description="C2H2-type" evidence="2">
    <location>
        <begin position="81"/>
        <end position="102"/>
    </location>
</feature>
<dbReference type="Proteomes" id="UP001295740">
    <property type="component" value="Unassembled WGS sequence"/>
</dbReference>
<dbReference type="PROSITE" id="PS00028">
    <property type="entry name" value="ZINC_FINGER_C2H2_1"/>
    <property type="match status" value="1"/>
</dbReference>
<dbReference type="InterPro" id="IPR039258">
    <property type="entry name" value="ZNF511"/>
</dbReference>
<evidence type="ECO:0000313" key="3">
    <source>
        <dbReference type="EMBL" id="CAJ2506348.1"/>
    </source>
</evidence>
<dbReference type="SMART" id="SM00355">
    <property type="entry name" value="ZnF_C2H2"/>
    <property type="match status" value="2"/>
</dbReference>